<dbReference type="InterPro" id="IPR039697">
    <property type="entry name" value="Alcohol_dehydrogenase_Fe"/>
</dbReference>
<evidence type="ECO:0000259" key="4">
    <source>
        <dbReference type="Pfam" id="PF00465"/>
    </source>
</evidence>
<evidence type="ECO:0000256" key="2">
    <source>
        <dbReference type="ARBA" id="ARBA00007358"/>
    </source>
</evidence>
<evidence type="ECO:0000313" key="7">
    <source>
        <dbReference type="Proteomes" id="UP000217154"/>
    </source>
</evidence>
<dbReference type="Pfam" id="PF00465">
    <property type="entry name" value="Fe-ADH"/>
    <property type="match status" value="1"/>
</dbReference>
<evidence type="ECO:0000313" key="6">
    <source>
        <dbReference type="EMBL" id="ATA56998.1"/>
    </source>
</evidence>
<proteinExistence type="inferred from homology"/>
<comment type="similarity">
    <text evidence="2">Belongs to the iron-containing alcohol dehydrogenase family.</text>
</comment>
<dbReference type="CDD" id="cd08182">
    <property type="entry name" value="HEPD"/>
    <property type="match status" value="1"/>
</dbReference>
<organism evidence="6 7">
    <name type="scientific">Variovorax boronicumulans</name>
    <dbReference type="NCBI Taxonomy" id="436515"/>
    <lineage>
        <taxon>Bacteria</taxon>
        <taxon>Pseudomonadati</taxon>
        <taxon>Pseudomonadota</taxon>
        <taxon>Betaproteobacteria</taxon>
        <taxon>Burkholderiales</taxon>
        <taxon>Comamonadaceae</taxon>
        <taxon>Variovorax</taxon>
    </lineage>
</organism>
<evidence type="ECO:0000259" key="5">
    <source>
        <dbReference type="Pfam" id="PF25137"/>
    </source>
</evidence>
<dbReference type="Gene3D" id="1.20.1090.10">
    <property type="entry name" value="Dehydroquinate synthase-like - alpha domain"/>
    <property type="match status" value="1"/>
</dbReference>
<dbReference type="Gene3D" id="3.40.50.1970">
    <property type="match status" value="1"/>
</dbReference>
<keyword evidence="3" id="KW-0560">Oxidoreductase</keyword>
<feature type="domain" description="Alcohol dehydrogenase iron-type/glycerol dehydrogenase GldA" evidence="4">
    <location>
        <begin position="8"/>
        <end position="177"/>
    </location>
</feature>
<dbReference type="GO" id="GO:0017000">
    <property type="term" value="P:antibiotic biosynthetic process"/>
    <property type="evidence" value="ECO:0007669"/>
    <property type="project" value="InterPro"/>
</dbReference>
<name>A0A250DRM0_9BURK</name>
<dbReference type="GO" id="GO:0004022">
    <property type="term" value="F:alcohol dehydrogenase (NAD+) activity"/>
    <property type="evidence" value="ECO:0007669"/>
    <property type="project" value="TreeGrafter"/>
</dbReference>
<dbReference type="KEGG" id="vbo:CKY39_30090"/>
<protein>
    <submittedName>
        <fullName evidence="6">Alcohol dehydrogenase</fullName>
    </submittedName>
</protein>
<evidence type="ECO:0000256" key="3">
    <source>
        <dbReference type="ARBA" id="ARBA00023002"/>
    </source>
</evidence>
<dbReference type="RefSeq" id="WP_095747024.1">
    <property type="nucleotide sequence ID" value="NZ_CP023284.1"/>
</dbReference>
<dbReference type="PANTHER" id="PTHR11496:SF83">
    <property type="entry name" value="HYDROXYACID-OXOACID TRANSHYDROGENASE, MITOCHONDRIAL"/>
    <property type="match status" value="1"/>
</dbReference>
<dbReference type="InterPro" id="IPR018211">
    <property type="entry name" value="ADH_Fe_CS"/>
</dbReference>
<dbReference type="NCBIfam" id="TIGR03405">
    <property type="entry name" value="Phn_Fe-ADH"/>
    <property type="match status" value="1"/>
</dbReference>
<dbReference type="SUPFAM" id="SSF56796">
    <property type="entry name" value="Dehydroquinate synthase-like"/>
    <property type="match status" value="1"/>
</dbReference>
<dbReference type="InterPro" id="IPR035873">
    <property type="entry name" value="PhpC"/>
</dbReference>
<dbReference type="Proteomes" id="UP000217154">
    <property type="component" value="Chromosome"/>
</dbReference>
<dbReference type="InterPro" id="IPR056798">
    <property type="entry name" value="ADH_Fe_C"/>
</dbReference>
<reference evidence="6 7" key="1">
    <citation type="submission" date="2017-09" db="EMBL/GenBank/DDBJ databases">
        <title>The diverse metabolic capabilities of V. boronicumulans make it an excellent choice for continued studies on novel biodegradation.</title>
        <authorList>
            <person name="Sun S."/>
        </authorList>
    </citation>
    <scope>NUCLEOTIDE SEQUENCE [LARGE SCALE GENOMIC DNA]</scope>
    <source>
        <strain evidence="6 7">J1</strain>
    </source>
</reference>
<dbReference type="FunFam" id="3.40.50.1970:FF:000003">
    <property type="entry name" value="Alcohol dehydrogenase, iron-containing"/>
    <property type="match status" value="1"/>
</dbReference>
<dbReference type="PANTHER" id="PTHR11496">
    <property type="entry name" value="ALCOHOL DEHYDROGENASE"/>
    <property type="match status" value="1"/>
</dbReference>
<evidence type="ECO:0000256" key="1">
    <source>
        <dbReference type="ARBA" id="ARBA00001962"/>
    </source>
</evidence>
<comment type="cofactor">
    <cofactor evidence="1">
        <name>Fe cation</name>
        <dbReference type="ChEBI" id="CHEBI:24875"/>
    </cofactor>
</comment>
<dbReference type="EMBL" id="CP023284">
    <property type="protein sequence ID" value="ATA56998.1"/>
    <property type="molecule type" value="Genomic_DNA"/>
</dbReference>
<feature type="domain" description="Fe-containing alcohol dehydrogenase-like C-terminal" evidence="5">
    <location>
        <begin position="188"/>
        <end position="356"/>
    </location>
</feature>
<gene>
    <name evidence="6" type="ORF">CKY39_30090</name>
</gene>
<accession>A0A250DRM0</accession>
<dbReference type="InterPro" id="IPR001670">
    <property type="entry name" value="ADH_Fe/GldA"/>
</dbReference>
<dbReference type="Pfam" id="PF25137">
    <property type="entry name" value="ADH_Fe_C"/>
    <property type="match status" value="1"/>
</dbReference>
<dbReference type="GO" id="GO:0046872">
    <property type="term" value="F:metal ion binding"/>
    <property type="evidence" value="ECO:0007669"/>
    <property type="project" value="InterPro"/>
</dbReference>
<dbReference type="InterPro" id="IPR017775">
    <property type="entry name" value="ADH_Fe_PsrA-like"/>
</dbReference>
<sequence>MPHAYRNPVSIHSGRGSLARLPSLLAGRRVALVTFPEARGLGLVDRLQALLGDALVTVIDDVRPNPDVAHLRDLYNTFWQSDAPCDAIVAVGGGSAIDTAKALMVGTANGQFDELVALLATGKPFVPASVKPLIAVPTTAGTGSEVTPWATIWDAGNQKKYSLHLDATWPEAAIVDPELMLSVPAGTTVSTGLDALSHALEAIWNVNANPVSDTFAVSAVRDIFDCLPALLKDLGNLDLRERMALAALKAGMAFSNTKTALAHSISYEMTLRHGLAHGIACSFTLPLVLEKAWARSPDRDRTLQLLFGADLATATQRLRAFLQGLGVKTEFADYGVADSEAAAMIARAMDGARGKNFIGAAALA</sequence>
<dbReference type="AlphaFoldDB" id="A0A250DRM0"/>
<dbReference type="PROSITE" id="PS00913">
    <property type="entry name" value="ADH_IRON_1"/>
    <property type="match status" value="1"/>
</dbReference>